<dbReference type="Gene3D" id="3.30.2310.20">
    <property type="entry name" value="RelE-like"/>
    <property type="match status" value="1"/>
</dbReference>
<proteinExistence type="inferred from homology"/>
<dbReference type="PANTHER" id="PTHR35601">
    <property type="entry name" value="TOXIN RELE"/>
    <property type="match status" value="1"/>
</dbReference>
<comment type="similarity">
    <text evidence="1">Belongs to the RelE toxin family.</text>
</comment>
<dbReference type="AlphaFoldDB" id="A0A9X3M774"/>
<accession>A0A9X3M774</accession>
<sequence>MTWEIRFSPRAAKAYKKLDKQNRSRVSQLLREVSRLPNPRSRGKALSGNRIGLWRWRVGDLRIIADIVDESIVVVVVDLGHRSKIYKG</sequence>
<evidence type="ECO:0000313" key="3">
    <source>
        <dbReference type="EMBL" id="MCZ9305471.1"/>
    </source>
</evidence>
<dbReference type="SUPFAM" id="SSF143011">
    <property type="entry name" value="RelE-like"/>
    <property type="match status" value="1"/>
</dbReference>
<dbReference type="Proteomes" id="UP001146505">
    <property type="component" value="Unassembled WGS sequence"/>
</dbReference>
<dbReference type="PANTHER" id="PTHR35601:SF1">
    <property type="entry name" value="TOXIN RELE"/>
    <property type="match status" value="1"/>
</dbReference>
<dbReference type="InterPro" id="IPR035093">
    <property type="entry name" value="RelE/ParE_toxin_dom_sf"/>
</dbReference>
<evidence type="ECO:0000256" key="2">
    <source>
        <dbReference type="ARBA" id="ARBA00022649"/>
    </source>
</evidence>
<evidence type="ECO:0000256" key="1">
    <source>
        <dbReference type="ARBA" id="ARBA00006226"/>
    </source>
</evidence>
<keyword evidence="4" id="KW-1185">Reference proteome</keyword>
<evidence type="ECO:0000313" key="4">
    <source>
        <dbReference type="Proteomes" id="UP001146505"/>
    </source>
</evidence>
<keyword evidence="2" id="KW-1277">Toxin-antitoxin system</keyword>
<reference evidence="3" key="1">
    <citation type="submission" date="2022-02" db="EMBL/GenBank/DDBJ databases">
        <title>Corynebacterium sp. from urogenital microbiome.</title>
        <authorList>
            <person name="Cappelli E.A."/>
            <person name="Ribeiro T.G."/>
            <person name="Peixe L."/>
        </authorList>
    </citation>
    <scope>NUCLEOTIDE SEQUENCE</scope>
    <source>
        <strain evidence="3">C9Ua_112</strain>
    </source>
</reference>
<dbReference type="EMBL" id="JAKMUV010000010">
    <property type="protein sequence ID" value="MCZ9305471.1"/>
    <property type="molecule type" value="Genomic_DNA"/>
</dbReference>
<organism evidence="3 4">
    <name type="scientific">Corynebacterium macclintockiae</name>
    <dbReference type="NCBI Taxonomy" id="2913501"/>
    <lineage>
        <taxon>Bacteria</taxon>
        <taxon>Bacillati</taxon>
        <taxon>Actinomycetota</taxon>
        <taxon>Actinomycetes</taxon>
        <taxon>Mycobacteriales</taxon>
        <taxon>Corynebacteriaceae</taxon>
        <taxon>Corynebacterium</taxon>
    </lineage>
</organism>
<dbReference type="InterPro" id="IPR007712">
    <property type="entry name" value="RelE/ParE_toxin"/>
</dbReference>
<dbReference type="NCBIfam" id="TIGR02385">
    <property type="entry name" value="RelE_StbE"/>
    <property type="match status" value="1"/>
</dbReference>
<protein>
    <submittedName>
        <fullName evidence="3">Type II toxin-antitoxin system RelE/ParE family toxin</fullName>
    </submittedName>
</protein>
<gene>
    <name evidence="3" type="ORF">L8U58_08030</name>
</gene>
<comment type="caution">
    <text evidence="3">The sequence shown here is derived from an EMBL/GenBank/DDBJ whole genome shotgun (WGS) entry which is preliminary data.</text>
</comment>
<dbReference type="RefSeq" id="WP_080716101.1">
    <property type="nucleotide sequence ID" value="NZ_JAKMUV010000010.1"/>
</dbReference>
<name>A0A9X3M774_9CORY</name>
<dbReference type="Pfam" id="PF05016">
    <property type="entry name" value="ParE_toxin"/>
    <property type="match status" value="1"/>
</dbReference>
<dbReference type="GeneID" id="301813498"/>